<organism evidence="2 4">
    <name type="scientific">Leyella lascolaii</name>
    <dbReference type="NCBI Taxonomy" id="1776379"/>
    <lineage>
        <taxon>Bacteria</taxon>
        <taxon>Pseudomonadati</taxon>
        <taxon>Bacteroidota</taxon>
        <taxon>Bacteroidia</taxon>
        <taxon>Bacteroidales</taxon>
        <taxon>Prevotellaceae</taxon>
        <taxon>Leyella</taxon>
    </lineage>
</organism>
<name>A0AAW7JGA7_9BACT</name>
<evidence type="ECO:0000313" key="1">
    <source>
        <dbReference type="EMBL" id="MDN0022050.1"/>
    </source>
</evidence>
<protein>
    <submittedName>
        <fullName evidence="2">Uncharacterized protein</fullName>
    </submittedName>
</protein>
<keyword evidence="3" id="KW-1185">Reference proteome</keyword>
<dbReference type="Proteomes" id="UP001167831">
    <property type="component" value="Unassembled WGS sequence"/>
</dbReference>
<reference evidence="2" key="2">
    <citation type="submission" date="2023-08" db="EMBL/GenBank/DDBJ databases">
        <title>Identification and characterization of horizontal gene transfer across gut microbiota members of farm animals based on homology search.</title>
        <authorList>
            <person name="Schwarzerova J."/>
            <person name="Nykrynova M."/>
            <person name="Jureckova K."/>
            <person name="Cejkova D."/>
            <person name="Rychlik I."/>
        </authorList>
    </citation>
    <scope>NUCLEOTIDE SEQUENCE</scope>
    <source>
        <strain evidence="2">ET15</strain>
        <strain evidence="1">ET37</strain>
    </source>
</reference>
<gene>
    <name evidence="1" type="ORF">QVN81_03290</name>
    <name evidence="2" type="ORF">QVN84_03310</name>
</gene>
<dbReference type="RefSeq" id="WP_289824732.1">
    <property type="nucleotide sequence ID" value="NZ_JAUEIE010000002.1"/>
</dbReference>
<dbReference type="EMBL" id="JAUEIE010000002">
    <property type="protein sequence ID" value="MDN0022050.1"/>
    <property type="molecule type" value="Genomic_DNA"/>
</dbReference>
<accession>A0AAW7JGA7</accession>
<evidence type="ECO:0000313" key="4">
    <source>
        <dbReference type="Proteomes" id="UP001168478"/>
    </source>
</evidence>
<comment type="caution">
    <text evidence="2">The sequence shown here is derived from an EMBL/GenBank/DDBJ whole genome shotgun (WGS) entry which is preliminary data.</text>
</comment>
<reference evidence="2" key="1">
    <citation type="submission" date="2023-06" db="EMBL/GenBank/DDBJ databases">
        <authorList>
            <person name="Zeman M."/>
            <person name="Kubasova T."/>
            <person name="Jahodarova E."/>
            <person name="Nykrynova M."/>
            <person name="Rychlik I."/>
        </authorList>
    </citation>
    <scope>NUCLEOTIDE SEQUENCE</scope>
    <source>
        <strain evidence="2">ET15</strain>
        <strain evidence="1">ET37</strain>
    </source>
</reference>
<dbReference type="Proteomes" id="UP001168478">
    <property type="component" value="Unassembled WGS sequence"/>
</dbReference>
<evidence type="ECO:0000313" key="3">
    <source>
        <dbReference type="Proteomes" id="UP001167831"/>
    </source>
</evidence>
<dbReference type="AlphaFoldDB" id="A0AAW7JGA7"/>
<proteinExistence type="predicted"/>
<dbReference type="EMBL" id="JAUEIF010000002">
    <property type="protein sequence ID" value="MDN0024557.1"/>
    <property type="molecule type" value="Genomic_DNA"/>
</dbReference>
<evidence type="ECO:0000313" key="2">
    <source>
        <dbReference type="EMBL" id="MDN0024557.1"/>
    </source>
</evidence>
<sequence length="105" mass="11848">MYDIIGKGSQNNDFVQNKTVISYKNSASEGNESLLSNCRAQPVLFKNSASEGNESLLSNCRAQPVLLKKTFLLSSRESVYGPVENIVRTDINSHARKSWQLFWFM</sequence>